<accession>A0A5N4W7G8</accession>
<gene>
    <name evidence="1" type="ORF">F4W09_14975</name>
</gene>
<sequence>MVASTDLKFYVHTNNNAPQLTNNFGCMIDVLDACLVNGFGSQTVATLTASGTTVTATFGAAHNFMQYQVIKIAGANQAEFNGEHRILTVPNANTITFQLASAPSISTATGTMTCSLPPIGWLKPFSAAGKAAYRSANISLPSRPYLRVVDAMDPAYTTTYAKFAKVAIVEDMTDIDTMLGTQAPFDSANPDKNWVGTGSGTTGFNGWAKWHYANISAFNQQPSLISSPATGNRNWILVGTANYFYIFPTTTLNDTANFACYGFGYHRSLLLSDLSNVFLSCHVDYRANNAGMGFPSGLTSLRASGSLILFKNYAQSSNYTTGGVISLYQMGVTGSTNMVGAYSLTSVAPFGPVYIMEDNNNVLRGEIPNIYWLYQNKPYSHLQQFEKDGSVYLVVNITSSAGTQGQLVVKIGDL</sequence>
<protein>
    <submittedName>
        <fullName evidence="1">Uncharacterized protein</fullName>
    </submittedName>
</protein>
<name>A0A5N4W7G8_9GAMM</name>
<organism evidence="1 2">
    <name type="scientific">Acinetobacter tandoii</name>
    <dbReference type="NCBI Taxonomy" id="202954"/>
    <lineage>
        <taxon>Bacteria</taxon>
        <taxon>Pseudomonadati</taxon>
        <taxon>Pseudomonadota</taxon>
        <taxon>Gammaproteobacteria</taxon>
        <taxon>Moraxellales</taxon>
        <taxon>Moraxellaceae</taxon>
        <taxon>Acinetobacter</taxon>
    </lineage>
</organism>
<evidence type="ECO:0000313" key="2">
    <source>
        <dbReference type="Proteomes" id="UP000325788"/>
    </source>
</evidence>
<dbReference type="AlphaFoldDB" id="A0A5N4W7G8"/>
<evidence type="ECO:0000313" key="1">
    <source>
        <dbReference type="EMBL" id="KAB1852300.1"/>
    </source>
</evidence>
<dbReference type="Gene3D" id="2.40.30.20">
    <property type="match status" value="1"/>
</dbReference>
<reference evidence="1 2" key="1">
    <citation type="submission" date="2019-09" db="EMBL/GenBank/DDBJ databases">
        <title>Draft genome sequence of Acinetobacter tandoii W4-4-4 isolated from environmental water sample.</title>
        <authorList>
            <person name="Wee S.K."/>
            <person name="Yan B."/>
            <person name="Mustaffa S.B."/>
            <person name="Yap E.P.H."/>
        </authorList>
    </citation>
    <scope>NUCLEOTIDE SEQUENCE [LARGE SCALE GENOMIC DNA]</scope>
    <source>
        <strain evidence="1 2">W4-4-4</strain>
    </source>
</reference>
<dbReference type="EMBL" id="VXLD01000014">
    <property type="protein sequence ID" value="KAB1852300.1"/>
    <property type="molecule type" value="Genomic_DNA"/>
</dbReference>
<proteinExistence type="predicted"/>
<dbReference type="InterPro" id="IPR023366">
    <property type="entry name" value="ATP_synth_asu-like_sf"/>
</dbReference>
<dbReference type="Proteomes" id="UP000325788">
    <property type="component" value="Unassembled WGS sequence"/>
</dbReference>
<comment type="caution">
    <text evidence="1">The sequence shown here is derived from an EMBL/GenBank/DDBJ whole genome shotgun (WGS) entry which is preliminary data.</text>
</comment>
<dbReference type="RefSeq" id="WP_151505244.1">
    <property type="nucleotide sequence ID" value="NZ_VXLD01000014.1"/>
</dbReference>